<keyword evidence="2" id="KW-1185">Reference proteome</keyword>
<dbReference type="EMBL" id="PDKN01000001">
    <property type="protein sequence ID" value="RXJ60902.1"/>
    <property type="molecule type" value="Genomic_DNA"/>
</dbReference>
<dbReference type="AlphaFoldDB" id="A0A4Q0XU19"/>
<proteinExistence type="predicted"/>
<comment type="caution">
    <text evidence="1">The sequence shown here is derived from an EMBL/GenBank/DDBJ whole genome shotgun (WGS) entry which is preliminary data.</text>
</comment>
<dbReference type="RefSeq" id="WP_128995038.1">
    <property type="nucleotide sequence ID" value="NZ_PDKN01000001.1"/>
</dbReference>
<gene>
    <name evidence="1" type="ORF">CRV04_02500</name>
</gene>
<evidence type="ECO:0000313" key="1">
    <source>
        <dbReference type="EMBL" id="RXJ60902.1"/>
    </source>
</evidence>
<accession>A0A4Q0XU19</accession>
<dbReference type="OrthoDB" id="5344229at2"/>
<sequence>MITAALEGITQQIEALIHKNTDVNYENIKTDVEMILSDVEIFNVDNKLDAKAVDLYVKKVITQRNSLLKQQEQMKIENSKASKYALIESICQQYEFQTKEELLQTIEQLEKKSMSELTDLCNSFNTL</sequence>
<organism evidence="1 2">
    <name type="scientific">Candidatus Marinarcus aquaticus</name>
    <dbReference type="NCBI Taxonomy" id="2044504"/>
    <lineage>
        <taxon>Bacteria</taxon>
        <taxon>Pseudomonadati</taxon>
        <taxon>Campylobacterota</taxon>
        <taxon>Epsilonproteobacteria</taxon>
        <taxon>Campylobacterales</taxon>
        <taxon>Arcobacteraceae</taxon>
        <taxon>Candidatus Marinarcus</taxon>
    </lineage>
</organism>
<dbReference type="Proteomes" id="UP000290657">
    <property type="component" value="Unassembled WGS sequence"/>
</dbReference>
<evidence type="ECO:0000313" key="2">
    <source>
        <dbReference type="Proteomes" id="UP000290657"/>
    </source>
</evidence>
<reference evidence="1 2" key="1">
    <citation type="submission" date="2017-10" db="EMBL/GenBank/DDBJ databases">
        <title>Genomics of the genus Arcobacter.</title>
        <authorList>
            <person name="Perez-Cataluna A."/>
            <person name="Figueras M.J."/>
        </authorList>
    </citation>
    <scope>NUCLEOTIDE SEQUENCE [LARGE SCALE GENOMIC DNA]</scope>
    <source>
        <strain evidence="1 2">CECT 8987</strain>
    </source>
</reference>
<protein>
    <submittedName>
        <fullName evidence="1">Uncharacterized protein</fullName>
    </submittedName>
</protein>
<name>A0A4Q0XU19_9BACT</name>